<gene>
    <name evidence="1" type="ORF">PPG34_07000</name>
</gene>
<proteinExistence type="predicted"/>
<comment type="caution">
    <text evidence="1">The sequence shown here is derived from an EMBL/GenBank/DDBJ whole genome shotgun (WGS) entry which is preliminary data.</text>
</comment>
<evidence type="ECO:0000313" key="2">
    <source>
        <dbReference type="Proteomes" id="UP001250932"/>
    </source>
</evidence>
<name>A0ABU3K6U5_9BACT</name>
<dbReference type="RefSeq" id="WP_313832457.1">
    <property type="nucleotide sequence ID" value="NZ_JAQOUE010000001.1"/>
</dbReference>
<dbReference type="EMBL" id="JAQOUE010000001">
    <property type="protein sequence ID" value="MDT7042096.1"/>
    <property type="molecule type" value="Genomic_DNA"/>
</dbReference>
<evidence type="ECO:0000313" key="1">
    <source>
        <dbReference type="EMBL" id="MDT7042096.1"/>
    </source>
</evidence>
<sequence>MLLGNTSLAENLLHSSYKGAAKVDPDTPNLTSLNVRMSHQAIEAPEGLVKESMDLPGVRAARSMIAPTPKAAILEDDNHHRVVILSASEEGQIHAQVLEDLDFSQKIPFIAACADQRGCAFNRQPVTGGLACVAICVQQALDPEHEVAP</sequence>
<reference evidence="1 2" key="1">
    <citation type="journal article" date="2023" name="ISME J.">
        <title>Cultivation and genomic characterization of novel and ubiquitous marine nitrite-oxidizing bacteria from the Nitrospirales.</title>
        <authorList>
            <person name="Mueller A.J."/>
            <person name="Daebeler A."/>
            <person name="Herbold C.W."/>
            <person name="Kirkegaard R.H."/>
            <person name="Daims H."/>
        </authorList>
    </citation>
    <scope>NUCLEOTIDE SEQUENCE [LARGE SCALE GENOMIC DNA]</scope>
    <source>
        <strain evidence="1 2">EB</strain>
    </source>
</reference>
<organism evidence="1 2">
    <name type="scientific">Candidatus Nitronereus thalassa</name>
    <dbReference type="NCBI Taxonomy" id="3020898"/>
    <lineage>
        <taxon>Bacteria</taxon>
        <taxon>Pseudomonadati</taxon>
        <taxon>Nitrospirota</taxon>
        <taxon>Nitrospiria</taxon>
        <taxon>Nitrospirales</taxon>
        <taxon>Nitrospiraceae</taxon>
        <taxon>Candidatus Nitronereus</taxon>
    </lineage>
</organism>
<protein>
    <submittedName>
        <fullName evidence="1">Uncharacterized protein</fullName>
    </submittedName>
</protein>
<dbReference type="Proteomes" id="UP001250932">
    <property type="component" value="Unassembled WGS sequence"/>
</dbReference>
<keyword evidence="2" id="KW-1185">Reference proteome</keyword>
<accession>A0ABU3K6U5</accession>